<evidence type="ECO:0000256" key="1">
    <source>
        <dbReference type="SAM" id="MobiDB-lite"/>
    </source>
</evidence>
<organism evidence="2 3">
    <name type="scientific">Scleroderma citrinum Foug A</name>
    <dbReference type="NCBI Taxonomy" id="1036808"/>
    <lineage>
        <taxon>Eukaryota</taxon>
        <taxon>Fungi</taxon>
        <taxon>Dikarya</taxon>
        <taxon>Basidiomycota</taxon>
        <taxon>Agaricomycotina</taxon>
        <taxon>Agaricomycetes</taxon>
        <taxon>Agaricomycetidae</taxon>
        <taxon>Boletales</taxon>
        <taxon>Sclerodermatineae</taxon>
        <taxon>Sclerodermataceae</taxon>
        <taxon>Scleroderma</taxon>
    </lineage>
</organism>
<dbReference type="InParanoid" id="A0A0C2ZL63"/>
<sequence>MRHRNRAFQFAELFEAWHMGSDQEAHLLVTSQMHSGCRTWRKTGDALKVLSGRRGCWPWIQLYKSVYKTTININTKRNYGNNRSKQETDDERTHEETTHDNEEPPQTRQRQGRQRKEENVVDGRGIGGRFGS</sequence>
<feature type="region of interest" description="Disordered" evidence="1">
    <location>
        <begin position="74"/>
        <end position="132"/>
    </location>
</feature>
<gene>
    <name evidence="2" type="ORF">SCLCIDRAFT_1222807</name>
</gene>
<dbReference type="AlphaFoldDB" id="A0A0C2ZL63"/>
<reference evidence="2 3" key="1">
    <citation type="submission" date="2014-04" db="EMBL/GenBank/DDBJ databases">
        <authorList>
            <consortium name="DOE Joint Genome Institute"/>
            <person name="Kuo A."/>
            <person name="Kohler A."/>
            <person name="Nagy L.G."/>
            <person name="Floudas D."/>
            <person name="Copeland A."/>
            <person name="Barry K.W."/>
            <person name="Cichocki N."/>
            <person name="Veneault-Fourrey C."/>
            <person name="LaButti K."/>
            <person name="Lindquist E.A."/>
            <person name="Lipzen A."/>
            <person name="Lundell T."/>
            <person name="Morin E."/>
            <person name="Murat C."/>
            <person name="Sun H."/>
            <person name="Tunlid A."/>
            <person name="Henrissat B."/>
            <person name="Grigoriev I.V."/>
            <person name="Hibbett D.S."/>
            <person name="Martin F."/>
            <person name="Nordberg H.P."/>
            <person name="Cantor M.N."/>
            <person name="Hua S.X."/>
        </authorList>
    </citation>
    <scope>NUCLEOTIDE SEQUENCE [LARGE SCALE GENOMIC DNA]</scope>
    <source>
        <strain evidence="2 3">Foug A</strain>
    </source>
</reference>
<accession>A0A0C2ZL63</accession>
<keyword evidence="3" id="KW-1185">Reference proteome</keyword>
<dbReference type="Proteomes" id="UP000053989">
    <property type="component" value="Unassembled WGS sequence"/>
</dbReference>
<evidence type="ECO:0000313" key="2">
    <source>
        <dbReference type="EMBL" id="KIM53407.1"/>
    </source>
</evidence>
<dbReference type="EMBL" id="KN822181">
    <property type="protein sequence ID" value="KIM53407.1"/>
    <property type="molecule type" value="Genomic_DNA"/>
</dbReference>
<evidence type="ECO:0000313" key="3">
    <source>
        <dbReference type="Proteomes" id="UP000053989"/>
    </source>
</evidence>
<feature type="compositionally biased region" description="Basic and acidic residues" evidence="1">
    <location>
        <begin position="84"/>
        <end position="102"/>
    </location>
</feature>
<dbReference type="HOGENOM" id="CLU_1918322_0_0_1"/>
<reference evidence="3" key="2">
    <citation type="submission" date="2015-01" db="EMBL/GenBank/DDBJ databases">
        <title>Evolutionary Origins and Diversification of the Mycorrhizal Mutualists.</title>
        <authorList>
            <consortium name="DOE Joint Genome Institute"/>
            <consortium name="Mycorrhizal Genomics Consortium"/>
            <person name="Kohler A."/>
            <person name="Kuo A."/>
            <person name="Nagy L.G."/>
            <person name="Floudas D."/>
            <person name="Copeland A."/>
            <person name="Barry K.W."/>
            <person name="Cichocki N."/>
            <person name="Veneault-Fourrey C."/>
            <person name="LaButti K."/>
            <person name="Lindquist E.A."/>
            <person name="Lipzen A."/>
            <person name="Lundell T."/>
            <person name="Morin E."/>
            <person name="Murat C."/>
            <person name="Riley R."/>
            <person name="Ohm R."/>
            <person name="Sun H."/>
            <person name="Tunlid A."/>
            <person name="Henrissat B."/>
            <person name="Grigoriev I.V."/>
            <person name="Hibbett D.S."/>
            <person name="Martin F."/>
        </authorList>
    </citation>
    <scope>NUCLEOTIDE SEQUENCE [LARGE SCALE GENOMIC DNA]</scope>
    <source>
        <strain evidence="3">Foug A</strain>
    </source>
</reference>
<name>A0A0C2ZL63_9AGAM</name>
<proteinExistence type="predicted"/>
<feature type="compositionally biased region" description="Polar residues" evidence="1">
    <location>
        <begin position="74"/>
        <end position="83"/>
    </location>
</feature>
<protein>
    <submittedName>
        <fullName evidence="2">Uncharacterized protein</fullName>
    </submittedName>
</protein>